<dbReference type="EMBL" id="QWKZ01000130">
    <property type="protein sequence ID" value="RIH81941.1"/>
    <property type="molecule type" value="Genomic_DNA"/>
</dbReference>
<evidence type="ECO:0000313" key="8">
    <source>
        <dbReference type="EMBL" id="RIH81941.1"/>
    </source>
</evidence>
<dbReference type="SUPFAM" id="SSF142823">
    <property type="entry name" value="ComB-like"/>
    <property type="match status" value="1"/>
</dbReference>
<dbReference type="InterPro" id="IPR005238">
    <property type="entry name" value="ComB-like"/>
</dbReference>
<dbReference type="GO" id="GO:0050545">
    <property type="term" value="F:sulfopyruvate decarboxylase activity"/>
    <property type="evidence" value="ECO:0007669"/>
    <property type="project" value="TreeGrafter"/>
</dbReference>
<sequence length="243" mass="26013">MTIRVDLVPNPPYSGPVLLVDVWFGSAVGLLLSSGAQEVWVARSARAAQVLAEGGGVLLGEEEGLPPEGFHHGLSLRALERLEVAGKTCVLLAPGLAGALESVPLFSLLGYFRNARKALHQAQMERIGTLVAAADKGCPPSLANTVVAGFLARRLEQLAGLRDGLQEGARVAARLLKNFPDPQEALVQSEEGQALLRAGRSEDLALASLISVEERVPRLVEVRRLEAERYGLSKTRYGFCFRG</sequence>
<keyword evidence="5 8" id="KW-0378">Hydrolase</keyword>
<proteinExistence type="inferred from homology"/>
<evidence type="ECO:0000256" key="7">
    <source>
        <dbReference type="ARBA" id="ARBA00033711"/>
    </source>
</evidence>
<evidence type="ECO:0000256" key="5">
    <source>
        <dbReference type="ARBA" id="ARBA00022801"/>
    </source>
</evidence>
<evidence type="ECO:0000256" key="4">
    <source>
        <dbReference type="ARBA" id="ARBA00021948"/>
    </source>
</evidence>
<evidence type="ECO:0000256" key="6">
    <source>
        <dbReference type="ARBA" id="ARBA00022842"/>
    </source>
</evidence>
<dbReference type="GO" id="GO:0050532">
    <property type="term" value="F:2-phosphosulfolactate phosphatase activity"/>
    <property type="evidence" value="ECO:0007669"/>
    <property type="project" value="UniProtKB-EC"/>
</dbReference>
<dbReference type="InterPro" id="IPR036702">
    <property type="entry name" value="ComB-like_sf"/>
</dbReference>
<evidence type="ECO:0000256" key="1">
    <source>
        <dbReference type="ARBA" id="ARBA00001946"/>
    </source>
</evidence>
<dbReference type="EC" id="3.1.3.71" evidence="3"/>
<dbReference type="Proteomes" id="UP000265800">
    <property type="component" value="Unassembled WGS sequence"/>
</dbReference>
<dbReference type="OrthoDB" id="9780496at2"/>
<dbReference type="RefSeq" id="WP_119361150.1">
    <property type="nucleotide sequence ID" value="NZ_QWKZ01000130.1"/>
</dbReference>
<reference evidence="8 9" key="1">
    <citation type="submission" date="2018-08" db="EMBL/GenBank/DDBJ databases">
        <title>Meiothermus luteus KCTC 52599 genome sequencing project.</title>
        <authorList>
            <person name="Da Costa M.S."/>
            <person name="Albuquerque L."/>
            <person name="Raposo P."/>
            <person name="Froufe H.J.C."/>
            <person name="Barroso C.S."/>
            <person name="Egas C."/>
        </authorList>
    </citation>
    <scope>NUCLEOTIDE SEQUENCE [LARGE SCALE GENOMIC DNA]</scope>
    <source>
        <strain evidence="8 9">KCTC 52599</strain>
    </source>
</reference>
<accession>A0A399EIG1</accession>
<organism evidence="8 9">
    <name type="scientific">Meiothermus luteus</name>
    <dbReference type="NCBI Taxonomy" id="2026184"/>
    <lineage>
        <taxon>Bacteria</taxon>
        <taxon>Thermotogati</taxon>
        <taxon>Deinococcota</taxon>
        <taxon>Deinococci</taxon>
        <taxon>Thermales</taxon>
        <taxon>Thermaceae</taxon>
        <taxon>Meiothermus</taxon>
    </lineage>
</organism>
<protein>
    <recommendedName>
        <fullName evidence="4">Probable 2-phosphosulfolactate phosphatase</fullName>
        <ecNumber evidence="3">3.1.3.71</ecNumber>
    </recommendedName>
</protein>
<dbReference type="PANTHER" id="PTHR37311:SF1">
    <property type="entry name" value="2-PHOSPHOSULFOLACTATE PHOSPHATASE-RELATED"/>
    <property type="match status" value="1"/>
</dbReference>
<keyword evidence="6" id="KW-0460">Magnesium</keyword>
<comment type="caution">
    <text evidence="8">The sequence shown here is derived from an EMBL/GenBank/DDBJ whole genome shotgun (WGS) entry which is preliminary data.</text>
</comment>
<comment type="similarity">
    <text evidence="2">Belongs to the ComB family.</text>
</comment>
<comment type="cofactor">
    <cofactor evidence="1">
        <name>Mg(2+)</name>
        <dbReference type="ChEBI" id="CHEBI:18420"/>
    </cofactor>
</comment>
<dbReference type="Pfam" id="PF04029">
    <property type="entry name" value="2-ph_phosp"/>
    <property type="match status" value="1"/>
</dbReference>
<dbReference type="AlphaFoldDB" id="A0A399EIG1"/>
<comment type="catalytic activity">
    <reaction evidence="7">
        <text>(2R)-O-phospho-3-sulfolactate + H2O = (2R)-3-sulfolactate + phosphate</text>
        <dbReference type="Rhea" id="RHEA:23416"/>
        <dbReference type="ChEBI" id="CHEBI:15377"/>
        <dbReference type="ChEBI" id="CHEBI:15597"/>
        <dbReference type="ChEBI" id="CHEBI:43474"/>
        <dbReference type="ChEBI" id="CHEBI:58738"/>
        <dbReference type="EC" id="3.1.3.71"/>
    </reaction>
</comment>
<dbReference type="PANTHER" id="PTHR37311">
    <property type="entry name" value="2-PHOSPHOSULFOLACTATE PHOSPHATASE-RELATED"/>
    <property type="match status" value="1"/>
</dbReference>
<gene>
    <name evidence="8" type="primary">comB_3</name>
    <name evidence="8" type="ORF">Mlute_02654</name>
</gene>
<evidence type="ECO:0000256" key="3">
    <source>
        <dbReference type="ARBA" id="ARBA00012953"/>
    </source>
</evidence>
<name>A0A399EIG1_9DEIN</name>
<dbReference type="Gene3D" id="3.90.1560.10">
    <property type="entry name" value="ComB-like"/>
    <property type="match status" value="1"/>
</dbReference>
<keyword evidence="9" id="KW-1185">Reference proteome</keyword>
<evidence type="ECO:0000256" key="2">
    <source>
        <dbReference type="ARBA" id="ARBA00009997"/>
    </source>
</evidence>
<dbReference type="GO" id="GO:0000287">
    <property type="term" value="F:magnesium ion binding"/>
    <property type="evidence" value="ECO:0007669"/>
    <property type="project" value="InterPro"/>
</dbReference>
<evidence type="ECO:0000313" key="9">
    <source>
        <dbReference type="Proteomes" id="UP000265800"/>
    </source>
</evidence>